<keyword evidence="1" id="KW-0472">Membrane</keyword>
<gene>
    <name evidence="3" type="ORF">BROFUL_02381</name>
</gene>
<evidence type="ECO:0000313" key="3">
    <source>
        <dbReference type="EMBL" id="KKO18902.1"/>
    </source>
</evidence>
<keyword evidence="1" id="KW-0812">Transmembrane</keyword>
<evidence type="ECO:0000256" key="1">
    <source>
        <dbReference type="SAM" id="Phobius"/>
    </source>
</evidence>
<dbReference type="EMBL" id="LAQJ01000228">
    <property type="protein sequence ID" value="KKO18902.1"/>
    <property type="molecule type" value="Genomic_DNA"/>
</dbReference>
<evidence type="ECO:0008006" key="5">
    <source>
        <dbReference type="Google" id="ProtNLM"/>
    </source>
</evidence>
<evidence type="ECO:0000256" key="2">
    <source>
        <dbReference type="SAM" id="SignalP"/>
    </source>
</evidence>
<feature type="signal peptide" evidence="2">
    <location>
        <begin position="1"/>
        <end position="24"/>
    </location>
</feature>
<sequence length="88" mass="9366">MKKRLALGFLIVFLFTMLDGGAYAQQRHSGGGGGHGGGSGGKPPVVPEPMSYLIFSVSGATYIGIRYLRARKNAKKLHSQSKNTAEEV</sequence>
<evidence type="ECO:0000313" key="4">
    <source>
        <dbReference type="Proteomes" id="UP000034954"/>
    </source>
</evidence>
<dbReference type="Proteomes" id="UP000034954">
    <property type="component" value="Unassembled WGS sequence"/>
</dbReference>
<organism evidence="3 4">
    <name type="scientific">Candidatus Brocadia fulgida</name>
    <dbReference type="NCBI Taxonomy" id="380242"/>
    <lineage>
        <taxon>Bacteria</taxon>
        <taxon>Pseudomonadati</taxon>
        <taxon>Planctomycetota</taxon>
        <taxon>Candidatus Brocadiia</taxon>
        <taxon>Candidatus Brocadiales</taxon>
        <taxon>Candidatus Brocadiaceae</taxon>
        <taxon>Candidatus Brocadia</taxon>
    </lineage>
</organism>
<feature type="chain" id="PRO_5005643982" description="PEP-CTERM protein-sorting domain-containing protein" evidence="2">
    <location>
        <begin position="25"/>
        <end position="88"/>
    </location>
</feature>
<proteinExistence type="predicted"/>
<dbReference type="AlphaFoldDB" id="A0A0M2USS8"/>
<keyword evidence="4" id="KW-1185">Reference proteome</keyword>
<keyword evidence="1" id="KW-1133">Transmembrane helix</keyword>
<keyword evidence="2" id="KW-0732">Signal</keyword>
<comment type="caution">
    <text evidence="3">The sequence shown here is derived from an EMBL/GenBank/DDBJ whole genome shotgun (WGS) entry which is preliminary data.</text>
</comment>
<accession>A0A0M2USS8</accession>
<reference evidence="3 4" key="1">
    <citation type="journal article" date="2013" name="BMC Microbiol.">
        <title>Identification of the type II cytochrome c maturation pathway in anammox bacteria by comparative genomics.</title>
        <authorList>
            <person name="Ferousi C."/>
            <person name="Speth D.R."/>
            <person name="Reimann J."/>
            <person name="Op den Camp H.J."/>
            <person name="Allen J.W."/>
            <person name="Keltjens J.T."/>
            <person name="Jetten M.S."/>
        </authorList>
    </citation>
    <scope>NUCLEOTIDE SEQUENCE [LARGE SCALE GENOMIC DNA]</scope>
    <source>
        <strain evidence="3">RU1</strain>
    </source>
</reference>
<name>A0A0M2USS8_9BACT</name>
<protein>
    <recommendedName>
        <fullName evidence="5">PEP-CTERM protein-sorting domain-containing protein</fullName>
    </recommendedName>
</protein>
<feature type="transmembrane region" description="Helical" evidence="1">
    <location>
        <begin position="50"/>
        <end position="68"/>
    </location>
</feature>